<evidence type="ECO:0000256" key="1">
    <source>
        <dbReference type="ARBA" id="ARBA00002841"/>
    </source>
</evidence>
<keyword evidence="5" id="KW-0813">Transport</keyword>
<proteinExistence type="inferred from homology"/>
<comment type="subunit">
    <text evidence="4">The complex is composed of two ATP-binding proteins (PstB), two transmembrane proteins (PstC and PstA) and a solute-binding protein (PstS).</text>
</comment>
<keyword evidence="9" id="KW-1133">Transmembrane helix</keyword>
<evidence type="ECO:0000313" key="11">
    <source>
        <dbReference type="EMBL" id="UTT42280.1"/>
    </source>
</evidence>
<gene>
    <name evidence="11" type="ORF">NMQ00_12125</name>
</gene>
<dbReference type="InterPro" id="IPR024370">
    <property type="entry name" value="PBP_domain"/>
</dbReference>
<feature type="transmembrane region" description="Helical" evidence="9">
    <location>
        <begin position="71"/>
        <end position="91"/>
    </location>
</feature>
<reference evidence="11" key="1">
    <citation type="submission" date="2022-07" db="EMBL/GenBank/DDBJ databases">
        <title>Complete genome of CX2.</title>
        <authorList>
            <person name="Cao G."/>
        </authorList>
    </citation>
    <scope>NUCLEOTIDE SEQUENCE</scope>
    <source>
        <strain evidence="11">CX2</strain>
    </source>
</reference>
<dbReference type="PANTHER" id="PTHR30570:SF1">
    <property type="entry name" value="PHOSPHATE-BINDING PROTEIN PSTS"/>
    <property type="match status" value="1"/>
</dbReference>
<evidence type="ECO:0000259" key="10">
    <source>
        <dbReference type="Pfam" id="PF12849"/>
    </source>
</evidence>
<protein>
    <submittedName>
        <fullName evidence="11">Substrate-binding domain-containing protein</fullName>
    </submittedName>
</protein>
<keyword evidence="9" id="KW-0472">Membrane</keyword>
<evidence type="ECO:0000256" key="9">
    <source>
        <dbReference type="SAM" id="Phobius"/>
    </source>
</evidence>
<keyword evidence="8" id="KW-0449">Lipoprotein</keyword>
<comment type="function">
    <text evidence="1">Part of the ABC transporter complex PstSACB involved in phosphate import.</text>
</comment>
<evidence type="ECO:0000256" key="8">
    <source>
        <dbReference type="ARBA" id="ARBA00023288"/>
    </source>
</evidence>
<evidence type="ECO:0000313" key="12">
    <source>
        <dbReference type="Proteomes" id="UP001060325"/>
    </source>
</evidence>
<accession>A0ABY5FLD0</accession>
<comment type="subcellular location">
    <subcellularLocation>
        <location evidence="2">Cell membrane</location>
        <topology evidence="2">Lipid-anchor</topology>
    </subcellularLocation>
</comment>
<keyword evidence="7" id="KW-0564">Palmitate</keyword>
<evidence type="ECO:0000256" key="5">
    <source>
        <dbReference type="ARBA" id="ARBA00022592"/>
    </source>
</evidence>
<sequence length="394" mass="43775">MKILKFILGSVFIVFVAVVVSVITGLFMMGDPIAGARPIVWTIWYVVALLIVIMALYDFSSLTKGQLKRVGLIGTVIGIVFFGSVKGYYVYTEGLRIEERGVELMDYQPFKEESNLAKLDGASSFKIDKDLPRLDGATALYPLYASFVEAVYPSDDYNPYGTEEWDESPVVSTTTGEAYDRLIRGDTDIIFVAGPSDLQVAAAEKAGVEFNMTPIGREAFVFFVHEDNPVDSLKLEEIQQVYAGAIDNWREVGGDNDSIRAFQRPEGSGSQTALQRVMGDRKLMDAPVEDVPEGMGGIIEQTAAYTNHKNAIGFSFRFYATEMVEDHDIKLLQVNGVAPTVETIADGTYPITSEFYAITTEEQYETYKPFLDWMISVEGQTLVERTGYVPLEKE</sequence>
<dbReference type="Pfam" id="PF12849">
    <property type="entry name" value="PBP_like_2"/>
    <property type="match status" value="1"/>
</dbReference>
<evidence type="ECO:0000256" key="7">
    <source>
        <dbReference type="ARBA" id="ARBA00023139"/>
    </source>
</evidence>
<keyword evidence="9" id="KW-0812">Transmembrane</keyword>
<comment type="similarity">
    <text evidence="3">Belongs to the PstS family.</text>
</comment>
<dbReference type="RefSeq" id="WP_255176882.1">
    <property type="nucleotide sequence ID" value="NZ_CP101462.1"/>
</dbReference>
<dbReference type="Proteomes" id="UP001060325">
    <property type="component" value="Chromosome"/>
</dbReference>
<feature type="transmembrane region" description="Helical" evidence="9">
    <location>
        <begin position="7"/>
        <end position="27"/>
    </location>
</feature>
<dbReference type="SUPFAM" id="SSF53850">
    <property type="entry name" value="Periplasmic binding protein-like II"/>
    <property type="match status" value="1"/>
</dbReference>
<keyword evidence="6" id="KW-0732">Signal</keyword>
<keyword evidence="5" id="KW-0592">Phosphate transport</keyword>
<dbReference type="Gene3D" id="3.40.190.10">
    <property type="entry name" value="Periplasmic binding protein-like II"/>
    <property type="match status" value="2"/>
</dbReference>
<keyword evidence="12" id="KW-1185">Reference proteome</keyword>
<evidence type="ECO:0000256" key="4">
    <source>
        <dbReference type="ARBA" id="ARBA00011529"/>
    </source>
</evidence>
<dbReference type="PANTHER" id="PTHR30570">
    <property type="entry name" value="PERIPLASMIC PHOSPHATE BINDING COMPONENT OF PHOSPHATE ABC TRANSPORTER"/>
    <property type="match status" value="1"/>
</dbReference>
<evidence type="ECO:0000256" key="6">
    <source>
        <dbReference type="ARBA" id="ARBA00022729"/>
    </source>
</evidence>
<dbReference type="EMBL" id="CP101462">
    <property type="protein sequence ID" value="UTT42280.1"/>
    <property type="molecule type" value="Genomic_DNA"/>
</dbReference>
<feature type="domain" description="PBP" evidence="10">
    <location>
        <begin position="135"/>
        <end position="377"/>
    </location>
</feature>
<name>A0ABY5FLD0_9BACL</name>
<feature type="transmembrane region" description="Helical" evidence="9">
    <location>
        <begin position="39"/>
        <end position="59"/>
    </location>
</feature>
<evidence type="ECO:0000256" key="2">
    <source>
        <dbReference type="ARBA" id="ARBA00004193"/>
    </source>
</evidence>
<evidence type="ECO:0000256" key="3">
    <source>
        <dbReference type="ARBA" id="ARBA00008725"/>
    </source>
</evidence>
<organism evidence="11 12">
    <name type="scientific">Exiguobacterium aurantiacum</name>
    <dbReference type="NCBI Taxonomy" id="33987"/>
    <lineage>
        <taxon>Bacteria</taxon>
        <taxon>Bacillati</taxon>
        <taxon>Bacillota</taxon>
        <taxon>Bacilli</taxon>
        <taxon>Bacillales</taxon>
        <taxon>Bacillales Family XII. Incertae Sedis</taxon>
        <taxon>Exiguobacterium</taxon>
    </lineage>
</organism>
<dbReference type="InterPro" id="IPR050811">
    <property type="entry name" value="Phosphate_ABC_transporter"/>
</dbReference>